<evidence type="ECO:0000313" key="2">
    <source>
        <dbReference type="EMBL" id="MBC1180468.1"/>
    </source>
</evidence>
<proteinExistence type="predicted"/>
<sequence length="73" mass="8558">MCCTHRDNLYVIRLVICLFPLQFSSSHAIYHFTHALSASHIGTIILIQFSFLDKVMNDKFFTQKKRKLKLNLT</sequence>
<organism evidence="2">
    <name type="scientific">Lutzomyia longipalpis</name>
    <name type="common">Sand fly</name>
    <dbReference type="NCBI Taxonomy" id="7200"/>
    <lineage>
        <taxon>Eukaryota</taxon>
        <taxon>Metazoa</taxon>
        <taxon>Ecdysozoa</taxon>
        <taxon>Arthropoda</taxon>
        <taxon>Hexapoda</taxon>
        <taxon>Insecta</taxon>
        <taxon>Pterygota</taxon>
        <taxon>Neoptera</taxon>
        <taxon>Endopterygota</taxon>
        <taxon>Diptera</taxon>
        <taxon>Nematocera</taxon>
        <taxon>Psychodoidea</taxon>
        <taxon>Psychodidae</taxon>
        <taxon>Lutzomyia</taxon>
        <taxon>Lutzomyia</taxon>
    </lineage>
</organism>
<keyword evidence="1" id="KW-1133">Transmembrane helix</keyword>
<evidence type="ECO:0000256" key="1">
    <source>
        <dbReference type="SAM" id="Phobius"/>
    </source>
</evidence>
<accession>A0A7G3B830</accession>
<dbReference type="AlphaFoldDB" id="A0A7G3B830"/>
<reference evidence="2" key="1">
    <citation type="journal article" date="2020" name="BMC">
        <title>Leishmania infection induces a limited differential gene expression in the sand fly midgut.</title>
        <authorList>
            <person name="Coutinho-Abreu I.V."/>
            <person name="Serafim T.D."/>
            <person name="Meneses C."/>
            <person name="Kamhawi S."/>
            <person name="Oliveira F."/>
            <person name="Valenzuela J.G."/>
        </authorList>
    </citation>
    <scope>NUCLEOTIDE SEQUENCE</scope>
    <source>
        <strain evidence="2">Jacobina</strain>
        <tissue evidence="2">Midgut</tissue>
    </source>
</reference>
<dbReference type="EMBL" id="GITU01011765">
    <property type="protein sequence ID" value="MBC1180468.1"/>
    <property type="molecule type" value="Transcribed_RNA"/>
</dbReference>
<feature type="transmembrane region" description="Helical" evidence="1">
    <location>
        <begin position="28"/>
        <end position="52"/>
    </location>
</feature>
<protein>
    <submittedName>
        <fullName evidence="2">Uncharacterized protein</fullName>
    </submittedName>
</protein>
<name>A0A7G3B830_LUTLO</name>
<keyword evidence="1" id="KW-0472">Membrane</keyword>
<keyword evidence="1" id="KW-0812">Transmembrane</keyword>